<keyword evidence="1" id="KW-0863">Zinc-finger</keyword>
<dbReference type="Gramene" id="EFJ38312">
    <property type="protein sequence ID" value="EFJ38312"/>
    <property type="gene ID" value="SELMODRAFT_450823"/>
</dbReference>
<dbReference type="Proteomes" id="UP000001514">
    <property type="component" value="Unassembled WGS sequence"/>
</dbReference>
<dbReference type="PANTHER" id="PTHR23002">
    <property type="entry name" value="ZINC FINGER CCHC DOMAIN CONTAINING PROTEIN"/>
    <property type="match status" value="1"/>
</dbReference>
<dbReference type="OMA" id="PRCESRI"/>
<organism evidence="4">
    <name type="scientific">Selaginella moellendorffii</name>
    <name type="common">Spikemoss</name>
    <dbReference type="NCBI Taxonomy" id="88036"/>
    <lineage>
        <taxon>Eukaryota</taxon>
        <taxon>Viridiplantae</taxon>
        <taxon>Streptophyta</taxon>
        <taxon>Embryophyta</taxon>
        <taxon>Tracheophyta</taxon>
        <taxon>Lycopodiopsida</taxon>
        <taxon>Selaginellales</taxon>
        <taxon>Selaginellaceae</taxon>
        <taxon>Selaginella</taxon>
    </lineage>
</organism>
<keyword evidence="4" id="KW-1185">Reference proteome</keyword>
<keyword evidence="1" id="KW-0479">Metal-binding</keyword>
<dbReference type="KEGG" id="smo:SELMODRAFT_450823"/>
<dbReference type="GO" id="GO:0003729">
    <property type="term" value="F:mRNA binding"/>
    <property type="evidence" value="ECO:0000318"/>
    <property type="project" value="GO_Central"/>
</dbReference>
<dbReference type="InterPro" id="IPR051714">
    <property type="entry name" value="Znf_CCHC_NABP"/>
</dbReference>
<dbReference type="InterPro" id="IPR001878">
    <property type="entry name" value="Znf_CCHC"/>
</dbReference>
<dbReference type="PROSITE" id="PS50158">
    <property type="entry name" value="ZF_CCHC"/>
    <property type="match status" value="2"/>
</dbReference>
<feature type="domain" description="CCHC-type" evidence="2">
    <location>
        <begin position="271"/>
        <end position="287"/>
    </location>
</feature>
<gene>
    <name evidence="3" type="ORF">SELMODRAFT_450823</name>
</gene>
<keyword evidence="1" id="KW-0862">Zinc</keyword>
<evidence type="ECO:0000256" key="1">
    <source>
        <dbReference type="PROSITE-ProRule" id="PRU00047"/>
    </source>
</evidence>
<dbReference type="eggNOG" id="ENOG502QTY0">
    <property type="taxonomic scope" value="Eukaryota"/>
</dbReference>
<dbReference type="SMART" id="SM00343">
    <property type="entry name" value="ZnF_C2HC"/>
    <property type="match status" value="4"/>
</dbReference>
<evidence type="ECO:0000313" key="4">
    <source>
        <dbReference type="Proteomes" id="UP000001514"/>
    </source>
</evidence>
<dbReference type="GO" id="GO:0045182">
    <property type="term" value="F:translation regulator activity"/>
    <property type="evidence" value="ECO:0000318"/>
    <property type="project" value="GO_Central"/>
</dbReference>
<dbReference type="GO" id="GO:0005737">
    <property type="term" value="C:cytoplasm"/>
    <property type="evidence" value="ECO:0000318"/>
    <property type="project" value="GO_Central"/>
</dbReference>
<evidence type="ECO:0000259" key="2">
    <source>
        <dbReference type="PROSITE" id="PS50158"/>
    </source>
</evidence>
<dbReference type="GO" id="GO:2000767">
    <property type="term" value="P:positive regulation of cytoplasmic translation"/>
    <property type="evidence" value="ECO:0000318"/>
    <property type="project" value="GO_Central"/>
</dbReference>
<dbReference type="InterPro" id="IPR036875">
    <property type="entry name" value="Znf_CCHC_sf"/>
</dbReference>
<dbReference type="AlphaFoldDB" id="D8QPN9"/>
<feature type="domain" description="CCHC-type" evidence="2">
    <location>
        <begin position="242"/>
        <end position="257"/>
    </location>
</feature>
<accession>D8QPN9</accession>
<sequence length="358" mass="39878">MRVWCLSSSAVVASSTIQPRAIKSSIAPRWTCCRGDLRFLDYNLVGSSAAFLRSFGFTPSRNGKELPCADCRGRGYLYCQECDLGSPCSSCVECAGKGIMKCQQCQGDRVVRGRSVYMHEEFWEKLHSVSSITVKDDEAIENMSIPAAVATKRVYGPVTAATRTKISHALKDFERRTGSISSRMRKLHEDPVLHAERVAAIQKAKGTDESRKNISTKLIAYFTNPENRIKQSLRMKGVKYYCRACGEEGHRKSFCPSSTESRPRPSRAESRCSECGIVGHRANSCPRSDRRHIGRAPYKCTTCNGTDHNARTCPQILDKSSANKCSICKTYGHNRRTCPERSSMIQETRDGGSETEDL</sequence>
<proteinExistence type="predicted"/>
<dbReference type="OrthoDB" id="8026949at2759"/>
<dbReference type="GO" id="GO:0008270">
    <property type="term" value="F:zinc ion binding"/>
    <property type="evidence" value="ECO:0007669"/>
    <property type="project" value="UniProtKB-KW"/>
</dbReference>
<reference evidence="3 4" key="1">
    <citation type="journal article" date="2011" name="Science">
        <title>The Selaginella genome identifies genetic changes associated with the evolution of vascular plants.</title>
        <authorList>
            <person name="Banks J.A."/>
            <person name="Nishiyama T."/>
            <person name="Hasebe M."/>
            <person name="Bowman J.L."/>
            <person name="Gribskov M."/>
            <person name="dePamphilis C."/>
            <person name="Albert V.A."/>
            <person name="Aono N."/>
            <person name="Aoyama T."/>
            <person name="Ambrose B.A."/>
            <person name="Ashton N.W."/>
            <person name="Axtell M.J."/>
            <person name="Barker E."/>
            <person name="Barker M.S."/>
            <person name="Bennetzen J.L."/>
            <person name="Bonawitz N.D."/>
            <person name="Chapple C."/>
            <person name="Cheng C."/>
            <person name="Correa L.G."/>
            <person name="Dacre M."/>
            <person name="DeBarry J."/>
            <person name="Dreyer I."/>
            <person name="Elias M."/>
            <person name="Engstrom E.M."/>
            <person name="Estelle M."/>
            <person name="Feng L."/>
            <person name="Finet C."/>
            <person name="Floyd S.K."/>
            <person name="Frommer W.B."/>
            <person name="Fujita T."/>
            <person name="Gramzow L."/>
            <person name="Gutensohn M."/>
            <person name="Harholt J."/>
            <person name="Hattori M."/>
            <person name="Heyl A."/>
            <person name="Hirai T."/>
            <person name="Hiwatashi Y."/>
            <person name="Ishikawa M."/>
            <person name="Iwata M."/>
            <person name="Karol K.G."/>
            <person name="Koehler B."/>
            <person name="Kolukisaoglu U."/>
            <person name="Kubo M."/>
            <person name="Kurata T."/>
            <person name="Lalonde S."/>
            <person name="Li K."/>
            <person name="Li Y."/>
            <person name="Litt A."/>
            <person name="Lyons E."/>
            <person name="Manning G."/>
            <person name="Maruyama T."/>
            <person name="Michael T.P."/>
            <person name="Mikami K."/>
            <person name="Miyazaki S."/>
            <person name="Morinaga S."/>
            <person name="Murata T."/>
            <person name="Mueller-Roeber B."/>
            <person name="Nelson D.R."/>
            <person name="Obara M."/>
            <person name="Oguri Y."/>
            <person name="Olmstead R.G."/>
            <person name="Onodera N."/>
            <person name="Petersen B.L."/>
            <person name="Pils B."/>
            <person name="Prigge M."/>
            <person name="Rensing S.A."/>
            <person name="Riano-Pachon D.M."/>
            <person name="Roberts A.W."/>
            <person name="Sato Y."/>
            <person name="Scheller H.V."/>
            <person name="Schulz B."/>
            <person name="Schulz C."/>
            <person name="Shakirov E.V."/>
            <person name="Shibagaki N."/>
            <person name="Shinohara N."/>
            <person name="Shippen D.E."/>
            <person name="Soerensen I."/>
            <person name="Sotooka R."/>
            <person name="Sugimoto N."/>
            <person name="Sugita M."/>
            <person name="Sumikawa N."/>
            <person name="Tanurdzic M."/>
            <person name="Theissen G."/>
            <person name="Ulvskov P."/>
            <person name="Wakazuki S."/>
            <person name="Weng J.K."/>
            <person name="Willats W.W."/>
            <person name="Wipf D."/>
            <person name="Wolf P.G."/>
            <person name="Yang L."/>
            <person name="Zimmer A.D."/>
            <person name="Zhu Q."/>
            <person name="Mitros T."/>
            <person name="Hellsten U."/>
            <person name="Loque D."/>
            <person name="Otillar R."/>
            <person name="Salamov A."/>
            <person name="Schmutz J."/>
            <person name="Shapiro H."/>
            <person name="Lindquist E."/>
            <person name="Lucas S."/>
            <person name="Rokhsar D."/>
            <person name="Grigoriev I.V."/>
        </authorList>
    </citation>
    <scope>NUCLEOTIDE SEQUENCE [LARGE SCALE GENOMIC DNA]</scope>
</reference>
<dbReference type="GO" id="GO:0003727">
    <property type="term" value="F:single-stranded RNA binding"/>
    <property type="evidence" value="ECO:0000318"/>
    <property type="project" value="GO_Central"/>
</dbReference>
<evidence type="ECO:0000313" key="3">
    <source>
        <dbReference type="EMBL" id="EFJ38312.1"/>
    </source>
</evidence>
<name>D8QPN9_SELML</name>
<dbReference type="Gene3D" id="4.10.60.10">
    <property type="entry name" value="Zinc finger, CCHC-type"/>
    <property type="match status" value="2"/>
</dbReference>
<dbReference type="EMBL" id="GL377565">
    <property type="protein sequence ID" value="EFJ38312.1"/>
    <property type="molecule type" value="Genomic_DNA"/>
</dbReference>
<protein>
    <recommendedName>
        <fullName evidence="2">CCHC-type domain-containing protein</fullName>
    </recommendedName>
</protein>
<dbReference type="InParanoid" id="D8QPN9"/>
<dbReference type="HOGENOM" id="CLU_050937_1_0_1"/>
<dbReference type="SUPFAM" id="SSF57756">
    <property type="entry name" value="Retrovirus zinc finger-like domains"/>
    <property type="match status" value="1"/>
</dbReference>
<dbReference type="STRING" id="88036.D8QPN9"/>